<dbReference type="FunFam" id="3.10.390.10:FF:000006">
    <property type="entry name" value="Autoimmune regulator"/>
    <property type="match status" value="1"/>
</dbReference>
<feature type="compositionally biased region" description="Basic and acidic residues" evidence="2">
    <location>
        <begin position="683"/>
        <end position="693"/>
    </location>
</feature>
<dbReference type="Pfam" id="PF03172">
    <property type="entry name" value="HSR"/>
    <property type="match status" value="1"/>
</dbReference>
<keyword evidence="1" id="KW-0597">Phosphoprotein</keyword>
<dbReference type="GO" id="GO:0006959">
    <property type="term" value="P:humoral immune response"/>
    <property type="evidence" value="ECO:0007669"/>
    <property type="project" value="InterPro"/>
</dbReference>
<dbReference type="SMART" id="SM00258">
    <property type="entry name" value="SAND"/>
    <property type="match status" value="1"/>
</dbReference>
<protein>
    <submittedName>
        <fullName evidence="6">Autoimmune regulator isoform X4</fullName>
    </submittedName>
</protein>
<feature type="compositionally biased region" description="Low complexity" evidence="2">
    <location>
        <begin position="305"/>
        <end position="316"/>
    </location>
</feature>
<feature type="domain" description="HSR" evidence="4">
    <location>
        <begin position="1"/>
        <end position="111"/>
    </location>
</feature>
<feature type="compositionally biased region" description="Pro residues" evidence="2">
    <location>
        <begin position="122"/>
        <end position="133"/>
    </location>
</feature>
<feature type="region of interest" description="Disordered" evidence="2">
    <location>
        <begin position="278"/>
        <end position="330"/>
    </location>
</feature>
<dbReference type="RefSeq" id="XP_021112029.1">
    <property type="nucleotide sequence ID" value="XM_021256370.1"/>
</dbReference>
<dbReference type="GO" id="GO:0005737">
    <property type="term" value="C:cytoplasm"/>
    <property type="evidence" value="ECO:0007669"/>
    <property type="project" value="InterPro"/>
</dbReference>
<dbReference type="PROSITE" id="PS51414">
    <property type="entry name" value="HSR"/>
    <property type="match status" value="1"/>
</dbReference>
<proteinExistence type="predicted"/>
<organism evidence="5 6">
    <name type="scientific">Heterocephalus glaber</name>
    <name type="common">Naked mole rat</name>
    <dbReference type="NCBI Taxonomy" id="10181"/>
    <lineage>
        <taxon>Eukaryota</taxon>
        <taxon>Metazoa</taxon>
        <taxon>Chordata</taxon>
        <taxon>Craniata</taxon>
        <taxon>Vertebrata</taxon>
        <taxon>Euteleostomi</taxon>
        <taxon>Mammalia</taxon>
        <taxon>Eutheria</taxon>
        <taxon>Euarchontoglires</taxon>
        <taxon>Glires</taxon>
        <taxon>Rodentia</taxon>
        <taxon>Hystricomorpha</taxon>
        <taxon>Bathyergidae</taxon>
        <taxon>Heterocephalus</taxon>
    </lineage>
</organism>
<dbReference type="GO" id="GO:0003677">
    <property type="term" value="F:DNA binding"/>
    <property type="evidence" value="ECO:0007669"/>
    <property type="project" value="InterPro"/>
</dbReference>
<accession>A0AAX6ST48</accession>
<keyword evidence="5" id="KW-1185">Reference proteome</keyword>
<reference evidence="6" key="1">
    <citation type="submission" date="2025-08" db="UniProtKB">
        <authorList>
            <consortium name="RefSeq"/>
        </authorList>
    </citation>
    <scope>IDENTIFICATION</scope>
</reference>
<evidence type="ECO:0000259" key="4">
    <source>
        <dbReference type="PROSITE" id="PS51414"/>
    </source>
</evidence>
<dbReference type="PANTHER" id="PTHR46386:SF11">
    <property type="entry name" value="AUTOIMMUNE REGULATOR"/>
    <property type="match status" value="1"/>
</dbReference>
<feature type="compositionally biased region" description="Basic and acidic residues" evidence="2">
    <location>
        <begin position="170"/>
        <end position="180"/>
    </location>
</feature>
<dbReference type="InterPro" id="IPR010919">
    <property type="entry name" value="SAND-like_dom_sf"/>
</dbReference>
<dbReference type="CTD" id="326"/>
<dbReference type="InterPro" id="IPR011011">
    <property type="entry name" value="Znf_FYVE_PHD"/>
</dbReference>
<feature type="region of interest" description="Disordered" evidence="2">
    <location>
        <begin position="107"/>
        <end position="182"/>
    </location>
</feature>
<dbReference type="AlphaFoldDB" id="A0AAX6ST48"/>
<dbReference type="InterPro" id="IPR042580">
    <property type="entry name" value="AIRE_PHD2"/>
</dbReference>
<feature type="region of interest" description="Disordered" evidence="2">
    <location>
        <begin position="662"/>
        <end position="723"/>
    </location>
</feature>
<dbReference type="Proteomes" id="UP000694906">
    <property type="component" value="Unplaced"/>
</dbReference>
<feature type="region of interest" description="Disordered" evidence="2">
    <location>
        <begin position="491"/>
        <end position="539"/>
    </location>
</feature>
<evidence type="ECO:0000313" key="6">
    <source>
        <dbReference type="RefSeq" id="XP_021112029.1"/>
    </source>
</evidence>
<dbReference type="FunFam" id="3.30.40.10:FF:000446">
    <property type="entry name" value="Autoimmune regulator"/>
    <property type="match status" value="1"/>
</dbReference>
<dbReference type="GO" id="GO:0045182">
    <property type="term" value="F:translation regulator activity"/>
    <property type="evidence" value="ECO:0007669"/>
    <property type="project" value="InterPro"/>
</dbReference>
<dbReference type="InterPro" id="IPR013083">
    <property type="entry name" value="Znf_RING/FYVE/PHD"/>
</dbReference>
<dbReference type="Gene3D" id="3.10.390.10">
    <property type="entry name" value="SAND domain-like"/>
    <property type="match status" value="1"/>
</dbReference>
<dbReference type="SUPFAM" id="SSF63763">
    <property type="entry name" value="SAND domain-like"/>
    <property type="match status" value="1"/>
</dbReference>
<dbReference type="PANTHER" id="PTHR46386">
    <property type="entry name" value="NUCLEAR BODY PROTEIN SP140"/>
    <property type="match status" value="1"/>
</dbReference>
<evidence type="ECO:0000256" key="2">
    <source>
        <dbReference type="SAM" id="MobiDB-lite"/>
    </source>
</evidence>
<dbReference type="SUPFAM" id="SSF57903">
    <property type="entry name" value="FYVE/PHD zinc finger"/>
    <property type="match status" value="1"/>
</dbReference>
<sequence>MAGEARAGGDAALRRLLKLHRTEIAVAVDSAFPLLHSLADHDVVPEDKFQETLRLKEKEGCPQAFHALLSWLLTRDSAAIAGFWRVLFKDYNLERYGGLRPILDGFPRDVDLSQPRKGKKPPSGPKTPALPPRHPTKRRALEEPRATPLAALTPRGTLSPGSQPRVKALKKPEGHLEPKRLPMGNGIQAMSASVQRAVAVSSGDVPGARGAVEGILIQQVLESGGSKKCIQVGGEFYTPSKFEDPGGGKNKTRGSGGGLKPLVRAKGAQASVPVSAGLTHTREAPGPGQQCSPHGPPLLTRVKESPGSASSPGSPSMQPLPAIPSSTRRTRTSVPCAVMAGSSSAATAAPGPSTWPACPRPCGRSPGERTSHPQLPLPRRRWTLRAPQLGGAWDLPQGWEERPWRCTPPRGNSLILGSPVHWPWWPSSSPAWASVSPSMKEMVTRRSPRVSPALWVWGLWSPLPCMPVTGDDVSSGTWRCSCCLQGRGQQGLAQAPEPRPPEPPAETRVPQGPRASGEDVRALPREPPSDPSLSYSHLLAPPAAGPLPVLDPGALRPLLSAVPEGQQGPAPGARCGVCADGTDALRCAHCAAAFHWRCHFPGGAAQPGTAPRCKSCSGDREPQEAAPGPSPSRVPGPPQVNHSHAGQEPVLHRDDLESLLSEGATGHTSPQGLRGAGTSADMSIRDLGCRADTWKMGGPCDPSPSRWESSPRAGPKRHQEEAT</sequence>
<dbReference type="CDD" id="cd15540">
    <property type="entry name" value="PHD2_AIRE"/>
    <property type="match status" value="1"/>
</dbReference>
<name>A0AAX6ST48_HETGA</name>
<feature type="compositionally biased region" description="Basic and acidic residues" evidence="2">
    <location>
        <begin position="516"/>
        <end position="528"/>
    </location>
</feature>
<feature type="region of interest" description="Disordered" evidence="2">
    <location>
        <begin position="609"/>
        <end position="646"/>
    </location>
</feature>
<evidence type="ECO:0000259" key="3">
    <source>
        <dbReference type="PROSITE" id="PS50864"/>
    </source>
</evidence>
<dbReference type="Gene3D" id="3.30.40.10">
    <property type="entry name" value="Zinc/RING finger domain, C3HC4 (zinc finger)"/>
    <property type="match status" value="1"/>
</dbReference>
<dbReference type="InterPro" id="IPR043563">
    <property type="entry name" value="Sp110/Sp140/Sp140L-like"/>
</dbReference>
<feature type="domain" description="SAND" evidence="3">
    <location>
        <begin position="187"/>
        <end position="267"/>
    </location>
</feature>
<dbReference type="InterPro" id="IPR004865">
    <property type="entry name" value="HSR_dom"/>
</dbReference>
<evidence type="ECO:0000313" key="5">
    <source>
        <dbReference type="Proteomes" id="UP000694906"/>
    </source>
</evidence>
<feature type="compositionally biased region" description="Pro residues" evidence="2">
    <location>
        <begin position="628"/>
        <end position="638"/>
    </location>
</feature>
<dbReference type="GeneID" id="101725873"/>
<dbReference type="PROSITE" id="PS50864">
    <property type="entry name" value="SAND"/>
    <property type="match status" value="1"/>
</dbReference>
<feature type="compositionally biased region" description="Gly residues" evidence="2">
    <location>
        <begin position="247"/>
        <end position="259"/>
    </location>
</feature>
<dbReference type="Pfam" id="PF01342">
    <property type="entry name" value="SAND"/>
    <property type="match status" value="1"/>
</dbReference>
<dbReference type="InterPro" id="IPR000770">
    <property type="entry name" value="SAND_dom"/>
</dbReference>
<gene>
    <name evidence="6" type="primary">Aire</name>
</gene>
<feature type="region of interest" description="Disordered" evidence="2">
    <location>
        <begin position="241"/>
        <end position="261"/>
    </location>
</feature>
<dbReference type="PRINTS" id="PR01711">
    <property type="entry name" value="AIREGULATOR"/>
</dbReference>
<dbReference type="InterPro" id="IPR008087">
    <property type="entry name" value="AIRE"/>
</dbReference>
<dbReference type="GO" id="GO:0000981">
    <property type="term" value="F:DNA-binding transcription factor activity, RNA polymerase II-specific"/>
    <property type="evidence" value="ECO:0007669"/>
    <property type="project" value="TreeGrafter"/>
</dbReference>
<dbReference type="GO" id="GO:0005634">
    <property type="term" value="C:nucleus"/>
    <property type="evidence" value="ECO:0007669"/>
    <property type="project" value="InterPro"/>
</dbReference>
<evidence type="ECO:0000256" key="1">
    <source>
        <dbReference type="ARBA" id="ARBA00022553"/>
    </source>
</evidence>